<evidence type="ECO:0000313" key="1">
    <source>
        <dbReference type="EMBL" id="MBT4870458.1"/>
    </source>
</evidence>
<dbReference type="AlphaFoldDB" id="A0A8T5GFF4"/>
<reference evidence="1" key="1">
    <citation type="journal article" date="2021" name="ISME J.">
        <title>Mercury methylation by metabolically versatile and cosmopolitan marine bacteria.</title>
        <authorList>
            <person name="Lin H."/>
            <person name="Ascher D.B."/>
            <person name="Myung Y."/>
            <person name="Lamborg C.H."/>
            <person name="Hallam S.J."/>
            <person name="Gionfriddo C.M."/>
            <person name="Holt K.E."/>
            <person name="Moreau J.W."/>
        </authorList>
    </citation>
    <scope>NUCLEOTIDE SEQUENCE</scope>
    <source>
        <strain evidence="1">SI075_bin30</strain>
    </source>
</reference>
<accession>A0A8T5GFF4</accession>
<evidence type="ECO:0000313" key="2">
    <source>
        <dbReference type="Proteomes" id="UP000722459"/>
    </source>
</evidence>
<comment type="caution">
    <text evidence="1">The sequence shown here is derived from an EMBL/GenBank/DDBJ whole genome shotgun (WGS) entry which is preliminary data.</text>
</comment>
<dbReference type="Proteomes" id="UP000722459">
    <property type="component" value="Unassembled WGS sequence"/>
</dbReference>
<gene>
    <name evidence="1" type="ORF">HON47_02705</name>
</gene>
<dbReference type="EMBL" id="JABJNZ010000037">
    <property type="protein sequence ID" value="MBT4870458.1"/>
    <property type="molecule type" value="Genomic_DNA"/>
</dbReference>
<protein>
    <submittedName>
        <fullName evidence="1">Uncharacterized protein</fullName>
    </submittedName>
</protein>
<proteinExistence type="predicted"/>
<organism evidence="1 2">
    <name type="scientific">Candidatus Iainarchaeum sp</name>
    <dbReference type="NCBI Taxonomy" id="3101447"/>
    <lineage>
        <taxon>Archaea</taxon>
        <taxon>Candidatus Iainarchaeota</taxon>
        <taxon>Candidatus Iainarchaeia</taxon>
        <taxon>Candidatus Iainarchaeales</taxon>
        <taxon>Candidatus Iainarchaeaceae</taxon>
        <taxon>Candidatus Iainarchaeum</taxon>
    </lineage>
</organism>
<name>A0A8T5GFF4_9ARCH</name>
<dbReference type="PROSITE" id="PS51257">
    <property type="entry name" value="PROKAR_LIPOPROTEIN"/>
    <property type="match status" value="1"/>
</dbReference>
<sequence>MKKIILVILILLVFGLLFGCDEPICGNGLCETGETELTCSIDCEQVDYCGDGICNGNETTNTCQEDCPSDLITVEGTYSGFYNFPRNFFDESNLTPTEVVEVTDQIYLLEVELSGGKILFDSYLKVEYIPEVYGMTTEDGFALGDAAFPSNNNNQHAWDVISHEIGHAFWANSNFYYTLAVPGPFLQEATAVLTAQYVYEKIKEEPDNFNLSQDAVESLGLVYTDERNYQKSRYEEYISLGMPYSQDESGPNYAILTSQALNYKWFLIGDEYGWKKFQKFYNGFSYDLKDDFTFWEDGVSDIEETTYMVAALNVAFEQDFRQDFLDLNFPIDNTLYSKIYPIISDYINPNKPINLIIETNNFIENGEIDIIHLPSNLDPLEVKFYLENDLEKQKIDFNDLEIKLYPPIDHNPSPLIDPYYQVEILSNGTLKARGNSFVYLQANLKSTPSIKSEKTLVIIGEPEEIENGEVLTILPRNYYPEAPDNQCEIDMNCFPGNKIYDRFGEINYHEVCNEQECIYETGKYCVENNENTFCSYKEQGRYPIYFMLDNYEFSNMINLFYNIESQLYNEFDPYPNSKQVLTVLEIPGHCGGNNNPLETSGSCYINTNDGSPQYDIIIHEMGHNFADKSKGLYTLMHSNNDLVNQLGFGECVASLPVQYIRAKLRDSPKDYNISFDSYESKVFGAEQTFDDSLNKQRFELFEQRILDKNISGIHDLGGDVSTMCSLFVTPAAYPNDFNNNYGWEFYKRFLGYFGDNLLENFEETKSETYFAATYSAAIGRDMKNKFIFWGFEIDETYFDKIYNQLKD</sequence>